<dbReference type="InterPro" id="IPR002013">
    <property type="entry name" value="SAC_dom"/>
</dbReference>
<dbReference type="GO" id="GO:0016020">
    <property type="term" value="C:membrane"/>
    <property type="evidence" value="ECO:0007669"/>
    <property type="project" value="TreeGrafter"/>
</dbReference>
<evidence type="ECO:0000256" key="3">
    <source>
        <dbReference type="ARBA" id="ARBA00009678"/>
    </source>
</evidence>
<dbReference type="OrthoDB" id="405996at2759"/>
<evidence type="ECO:0000256" key="7">
    <source>
        <dbReference type="ARBA" id="ARBA00022723"/>
    </source>
</evidence>
<evidence type="ECO:0000256" key="1">
    <source>
        <dbReference type="ARBA" id="ARBA00004496"/>
    </source>
</evidence>
<reference evidence="14 15" key="1">
    <citation type="journal article" date="2019" name="Fungal Biol. Biotechnol.">
        <title>Draft genome sequence of fastidious pathogen Ceratobasidium theobromae, which causes vascular-streak dieback in Theobroma cacao.</title>
        <authorList>
            <person name="Ali S.S."/>
            <person name="Asman A."/>
            <person name="Shao J."/>
            <person name="Firmansyah A.P."/>
            <person name="Susilo A.W."/>
            <person name="Rosmana A."/>
            <person name="McMahon P."/>
            <person name="Junaid M."/>
            <person name="Guest D."/>
            <person name="Kheng T.Y."/>
            <person name="Meinhardt L.W."/>
            <person name="Bailey B.A."/>
        </authorList>
    </citation>
    <scope>NUCLEOTIDE SEQUENCE [LARGE SCALE GENOMIC DNA]</scope>
    <source>
        <strain evidence="14 15">CT2</strain>
    </source>
</reference>
<dbReference type="SUPFAM" id="SSF57667">
    <property type="entry name" value="beta-beta-alpha zinc fingers"/>
    <property type="match status" value="1"/>
</dbReference>
<dbReference type="GO" id="GO:0046856">
    <property type="term" value="P:phosphatidylinositol dephosphorylation"/>
    <property type="evidence" value="ECO:0007669"/>
    <property type="project" value="InterPro"/>
</dbReference>
<evidence type="ECO:0000256" key="12">
    <source>
        <dbReference type="SAM" id="MobiDB-lite"/>
    </source>
</evidence>
<keyword evidence="10" id="KW-0862">Zinc</keyword>
<dbReference type="Pfam" id="PF02383">
    <property type="entry name" value="Syja_N"/>
    <property type="match status" value="1"/>
</dbReference>
<dbReference type="InterPro" id="IPR024598">
    <property type="entry name" value="SF3a60/Prp9_C"/>
</dbReference>
<organism evidence="14 15">
    <name type="scientific">Ceratobasidium theobromae</name>
    <dbReference type="NCBI Taxonomy" id="1582974"/>
    <lineage>
        <taxon>Eukaryota</taxon>
        <taxon>Fungi</taxon>
        <taxon>Dikarya</taxon>
        <taxon>Basidiomycota</taxon>
        <taxon>Agaricomycotina</taxon>
        <taxon>Agaricomycetes</taxon>
        <taxon>Cantharellales</taxon>
        <taxon>Ceratobasidiaceae</taxon>
        <taxon>Ceratobasidium</taxon>
    </lineage>
</organism>
<dbReference type="PROSITE" id="PS50275">
    <property type="entry name" value="SAC"/>
    <property type="match status" value="1"/>
</dbReference>
<accession>A0A5N5QUJ8</accession>
<feature type="compositionally biased region" description="Polar residues" evidence="12">
    <location>
        <begin position="301"/>
        <end position="322"/>
    </location>
</feature>
<dbReference type="Gene3D" id="3.60.10.10">
    <property type="entry name" value="Endonuclease/exonuclease/phosphatase"/>
    <property type="match status" value="1"/>
</dbReference>
<evidence type="ECO:0000256" key="6">
    <source>
        <dbReference type="ARBA" id="ARBA00022490"/>
    </source>
</evidence>
<dbReference type="InterPro" id="IPR022755">
    <property type="entry name" value="Znf_C2H2_jaz"/>
</dbReference>
<keyword evidence="11" id="KW-0653">Protein transport</keyword>
<dbReference type="GO" id="GO:0005737">
    <property type="term" value="C:cytoplasm"/>
    <property type="evidence" value="ECO:0007669"/>
    <property type="project" value="UniProtKB-SubCell"/>
</dbReference>
<dbReference type="GO" id="GO:0005681">
    <property type="term" value="C:spliceosomal complex"/>
    <property type="evidence" value="ECO:0007669"/>
    <property type="project" value="InterPro"/>
</dbReference>
<dbReference type="Pfam" id="PF11931">
    <property type="entry name" value="SF3a60_Prp9_C"/>
    <property type="match status" value="1"/>
</dbReference>
<dbReference type="Pfam" id="PF22669">
    <property type="entry name" value="Exo_endo_phos2"/>
    <property type="match status" value="1"/>
</dbReference>
<keyword evidence="15" id="KW-1185">Reference proteome</keyword>
<dbReference type="Pfam" id="PF12171">
    <property type="entry name" value="zf-C2H2_jaz"/>
    <property type="match status" value="1"/>
</dbReference>
<dbReference type="InterPro" id="IPR046985">
    <property type="entry name" value="IP5"/>
</dbReference>
<dbReference type="GO" id="GO:0043813">
    <property type="term" value="F:phosphatidylinositol-3,5-bisphosphate 5-phosphatase activity"/>
    <property type="evidence" value="ECO:0007669"/>
    <property type="project" value="TreeGrafter"/>
</dbReference>
<feature type="region of interest" description="Disordered" evidence="12">
    <location>
        <begin position="1578"/>
        <end position="1622"/>
    </location>
</feature>
<dbReference type="GO" id="GO:0008270">
    <property type="term" value="F:zinc ion binding"/>
    <property type="evidence" value="ECO:0007669"/>
    <property type="project" value="UniProtKB-KW"/>
</dbReference>
<keyword evidence="7" id="KW-0479">Metal-binding</keyword>
<dbReference type="PANTHER" id="PTHR11200:SF257">
    <property type="entry name" value="PHOSPHOINOSITIDE 5-PHOSPHATASE"/>
    <property type="match status" value="1"/>
</dbReference>
<evidence type="ECO:0000256" key="10">
    <source>
        <dbReference type="ARBA" id="ARBA00022833"/>
    </source>
</evidence>
<feature type="region of interest" description="Disordered" evidence="12">
    <location>
        <begin position="1424"/>
        <end position="1495"/>
    </location>
</feature>
<feature type="compositionally biased region" description="Polar residues" evidence="12">
    <location>
        <begin position="1584"/>
        <end position="1603"/>
    </location>
</feature>
<dbReference type="InterPro" id="IPR021966">
    <property type="entry name" value="SF3a60_bindingd"/>
</dbReference>
<protein>
    <recommendedName>
        <fullName evidence="4">phosphoinositide 5-phosphatase</fullName>
        <ecNumber evidence="4">3.1.3.36</ecNumber>
    </recommendedName>
</protein>
<dbReference type="InterPro" id="IPR000300">
    <property type="entry name" value="IPPc"/>
</dbReference>
<feature type="region of interest" description="Disordered" evidence="12">
    <location>
        <begin position="1521"/>
        <end position="1544"/>
    </location>
</feature>
<dbReference type="EMBL" id="SSOP01000010">
    <property type="protein sequence ID" value="KAB5595348.1"/>
    <property type="molecule type" value="Genomic_DNA"/>
</dbReference>
<dbReference type="EC" id="3.1.3.36" evidence="4"/>
<evidence type="ECO:0000256" key="2">
    <source>
        <dbReference type="ARBA" id="ARBA00008943"/>
    </source>
</evidence>
<evidence type="ECO:0000259" key="13">
    <source>
        <dbReference type="PROSITE" id="PS50275"/>
    </source>
</evidence>
<feature type="region of interest" description="Disordered" evidence="12">
    <location>
        <begin position="297"/>
        <end position="326"/>
    </location>
</feature>
<evidence type="ECO:0000256" key="5">
    <source>
        <dbReference type="ARBA" id="ARBA00022448"/>
    </source>
</evidence>
<dbReference type="SMART" id="SM00128">
    <property type="entry name" value="IPPc"/>
    <property type="match status" value="1"/>
</dbReference>
<keyword evidence="9" id="KW-0378">Hydrolase</keyword>
<comment type="similarity">
    <text evidence="3">In the central section; belongs to the inositol 1,4,5-trisphosphate 5-phosphatase family.</text>
</comment>
<keyword evidence="8" id="KW-0863">Zinc-finger</keyword>
<feature type="domain" description="SAC" evidence="13">
    <location>
        <begin position="669"/>
        <end position="1010"/>
    </location>
</feature>
<evidence type="ECO:0000256" key="11">
    <source>
        <dbReference type="ARBA" id="ARBA00022927"/>
    </source>
</evidence>
<dbReference type="PANTHER" id="PTHR11200">
    <property type="entry name" value="INOSITOL 5-PHOSPHATASE"/>
    <property type="match status" value="1"/>
</dbReference>
<keyword evidence="5" id="KW-0813">Transport</keyword>
<gene>
    <name evidence="14" type="ORF">CTheo_1220</name>
</gene>
<comment type="caution">
    <text evidence="14">The sequence shown here is derived from an EMBL/GenBank/DDBJ whole genome shotgun (WGS) entry which is preliminary data.</text>
</comment>
<name>A0A5N5QUJ8_9AGAM</name>
<comment type="subcellular location">
    <subcellularLocation>
        <location evidence="1">Cytoplasm</location>
    </subcellularLocation>
</comment>
<dbReference type="GO" id="GO:0003723">
    <property type="term" value="F:RNA binding"/>
    <property type="evidence" value="ECO:0007669"/>
    <property type="project" value="InterPro"/>
</dbReference>
<dbReference type="GO" id="GO:0004439">
    <property type="term" value="F:phosphatidylinositol-4,5-bisphosphate 5-phosphatase activity"/>
    <property type="evidence" value="ECO:0007669"/>
    <property type="project" value="UniProtKB-EC"/>
</dbReference>
<dbReference type="SUPFAM" id="SSF56219">
    <property type="entry name" value="DNase I-like"/>
    <property type="match status" value="1"/>
</dbReference>
<dbReference type="GO" id="GO:0015031">
    <property type="term" value="P:protein transport"/>
    <property type="evidence" value="ECO:0007669"/>
    <property type="project" value="UniProtKB-KW"/>
</dbReference>
<dbReference type="InterPro" id="IPR036236">
    <property type="entry name" value="Znf_C2H2_sf"/>
</dbReference>
<proteinExistence type="inferred from homology"/>
<dbReference type="Pfam" id="PF16837">
    <property type="entry name" value="SF3A3"/>
    <property type="match status" value="1"/>
</dbReference>
<evidence type="ECO:0000256" key="8">
    <source>
        <dbReference type="ARBA" id="ARBA00022771"/>
    </source>
</evidence>
<evidence type="ECO:0000313" key="15">
    <source>
        <dbReference type="Proteomes" id="UP000383932"/>
    </source>
</evidence>
<dbReference type="Pfam" id="PF12108">
    <property type="entry name" value="SF3a60_bindingd"/>
    <property type="match status" value="1"/>
</dbReference>
<dbReference type="GO" id="GO:0000398">
    <property type="term" value="P:mRNA splicing, via spliceosome"/>
    <property type="evidence" value="ECO:0007669"/>
    <property type="project" value="InterPro"/>
</dbReference>
<dbReference type="Proteomes" id="UP000383932">
    <property type="component" value="Unassembled WGS sequence"/>
</dbReference>
<dbReference type="InterPro" id="IPR036691">
    <property type="entry name" value="Endo/exonu/phosph_ase_sf"/>
</dbReference>
<evidence type="ECO:0000256" key="9">
    <source>
        <dbReference type="ARBA" id="ARBA00022801"/>
    </source>
</evidence>
<comment type="similarity">
    <text evidence="2">Belongs to the synaptojanin family.</text>
</comment>
<evidence type="ECO:0000256" key="4">
    <source>
        <dbReference type="ARBA" id="ARBA00013044"/>
    </source>
</evidence>
<dbReference type="InterPro" id="IPR031774">
    <property type="entry name" value="SF3A3_dom"/>
</dbReference>
<keyword evidence="6" id="KW-0963">Cytoplasm</keyword>
<dbReference type="FunFam" id="3.60.10.10:FF:000029">
    <property type="entry name" value="Inositol polyphosphate 5-phosphatase"/>
    <property type="match status" value="1"/>
</dbReference>
<feature type="compositionally biased region" description="Basic and acidic residues" evidence="12">
    <location>
        <begin position="1468"/>
        <end position="1480"/>
    </location>
</feature>
<sequence>MDSIIEVQRNTHEEIERLDQALADVLSRPQVTHKTNLIAEHKASAILDRMHARMITLNSLYMDETGPRNQELEQLSSVGTPEDLNDFYAKLKRVKDHHHKYPDSATNGFTLELSALVEGNITGTVENGLEVDDPFSRLFSGEESFGRYVDLNANHIEYNNLKGLGKRFLPYLQYLTILAEVGAPDAMGQLGAELNEKTRFSKEYEVYLSNLHSYLSSFIKRTRPLQPHAQQQVDAEAEFDKLWEQNQIQGWDASGSSGTVNGSSSPEGIWCSACQRHYAKQTVYDAHLTSKKHIKAAARMSEQNTQPNANGSAPTESHTPSAGSRKHIKTYRAALLTHLLGPILKTLHSTLLETKANVERRFSLTAHERELELEEPEVDIAPVTTADVAEGAPAMEEEEEEERIYNPLKLPLGWDGKPIPYWLYKLHGLGVEYRCEICSDHVYMGRKNFDRHFQESRHAFGMRALGLPNTKHFHEITRIEDALALAERLKQEGRQEIFQNETMEELEDEEGNVYNKKTFDDETRLKRPRRALAFRAADGTKATSQAIVEFLHKEDVDTNGTIRLTQHEVMGCLGLISVGGELFLAVVTSASVLGSLIPNAANEEQVSKIREVAFFSLNTNTYDDLSLASDGPASPTIGSYEMSDTYSYDRDGYGQQQPAPVYEHPCSALSKIMSSGTFYYASNGKWDISTRLQVRAKGDTSVPHDQSVFDPRFIWNEYIAGNPNERDDLDTCHFIILAIQGYVGLHTIPLPLPPRAGGPTIAVIGMISRLGWKRAGTRFNTRGVDDDGNVANFVETETIFATSESCWSYVQVRGSIPLFWEQQGLQIGGQRIQITRARAASQPAFERHFAQLLEEYETVHIINLLGTKENEAALSSAYTAHLQTLRAGGNADVSMSNLDFHLVVRTAGHDAVPATLRSLEGVQDGLNNYGFTSVEYPGQNLITPQVGVFRTNCLDCLDRTNFIQDILSKLNLEHYLRNVRREWVSSGPLWLSHRELWAENGDALSRIYAGTGALNTSFTRTGKRTFAGLISDATKSVARSYINNFQDKGKQAAIDLLLGNMNTQRQVTIFDPIHDSVRSALSKKLPEYSSTRKCQFFVGTWNLNGRPPADKLLPWLFPRADSVEPDLFVLGFQEIVPLTAQQIVQTDPEKKRMWEHYIMDTLATRRDRKAEYIVLRSEQLVGTTLIVLCKAELTSHIRNVEAATKKTGLRGMSGNKGAVGIRLDYHDSSFCFITAHLAAGHTNVEERNNDYRTIANGLSFLRGKTIESHDNVIWLADTNYRINLDNDEVRFLVTNNQLSILLDADQLRIAMKNQMAFVGYEEGPILFRPTYRYDLYSDNYDTSEKQRIPAWTDRVLYRGEGLDLAVYNRADLRQSDHRPVYAVFYATIRIIDVAKRDALRAQLLANETLDEKFGALTLKTGIARTHQRTLSAPPPPPPRLPERPSRLNSVGPPESTYTASKPAAPTHVPKDPFDSDHEDSASSSEEELYRSSLVAPIEPTPISSTTVRAWPVKLPGGRLAPELRKTSETVPPSEALSSSTSFEQVEIPNSLKEGGLHTTTEEEVHKPVSVAAMASMFEAKTKDNPTPNVARSTPMSRSASGISRTAPPRPPKPASLVSHPGS</sequence>
<evidence type="ECO:0000313" key="14">
    <source>
        <dbReference type="EMBL" id="KAB5595348.1"/>
    </source>
</evidence>